<evidence type="ECO:0000313" key="2">
    <source>
        <dbReference type="Proteomes" id="UP000665561"/>
    </source>
</evidence>
<name>A0ABW9XTY1_9BACL</name>
<dbReference type="EMBL" id="JAAAMV010000018">
    <property type="protein sequence ID" value="NBD26119.1"/>
    <property type="molecule type" value="Genomic_DNA"/>
</dbReference>
<accession>A0ABW9XTY1</accession>
<proteinExistence type="predicted"/>
<comment type="caution">
    <text evidence="1">The sequence shown here is derived from an EMBL/GenBank/DDBJ whole genome shotgun (WGS) entry which is preliminary data.</text>
</comment>
<sequence length="153" mass="17073">MNPKHKSEKQSDAHLFNVDLLVESGSAAEALELLLRLLNKAGFADYRIKSGVELGRLIETLEAQAEPRAIPVELPSPRQQADTEPAPSVTDRIKGFIANNTLIRITVNKGFGIRLSIPCRLINLDESTQILTVYHVDEKQVYTFSLNEIDDFT</sequence>
<dbReference type="RefSeq" id="WP_161744916.1">
    <property type="nucleotide sequence ID" value="NZ_JAAAMV010000018.1"/>
</dbReference>
<evidence type="ECO:0000313" key="1">
    <source>
        <dbReference type="EMBL" id="NBD26119.1"/>
    </source>
</evidence>
<gene>
    <name evidence="1" type="ORF">GT019_19775</name>
</gene>
<protein>
    <submittedName>
        <fullName evidence="1">Uncharacterized protein</fullName>
    </submittedName>
</protein>
<organism evidence="1 2">
    <name type="scientific">Paenibacillus glycinis</name>
    <dbReference type="NCBI Taxonomy" id="2697035"/>
    <lineage>
        <taxon>Bacteria</taxon>
        <taxon>Bacillati</taxon>
        <taxon>Bacillota</taxon>
        <taxon>Bacilli</taxon>
        <taxon>Bacillales</taxon>
        <taxon>Paenibacillaceae</taxon>
        <taxon>Paenibacillus</taxon>
    </lineage>
</organism>
<reference evidence="1 2" key="1">
    <citation type="submission" date="2020-01" db="EMBL/GenBank/DDBJ databases">
        <title>Paenibacillus soybeanensis sp. nov. isolated from the nodules of soybean (Glycine max(L.) Merr).</title>
        <authorList>
            <person name="Wang H."/>
        </authorList>
    </citation>
    <scope>NUCLEOTIDE SEQUENCE [LARGE SCALE GENOMIC DNA]</scope>
    <source>
        <strain evidence="1 2">T1</strain>
    </source>
</reference>
<keyword evidence="2" id="KW-1185">Reference proteome</keyword>
<dbReference type="Proteomes" id="UP000665561">
    <property type="component" value="Unassembled WGS sequence"/>
</dbReference>